<reference evidence="2 3" key="1">
    <citation type="submission" date="2015-08" db="EMBL/GenBank/DDBJ databases">
        <authorList>
            <person name="Babu N.S."/>
            <person name="Beckwith C.J."/>
            <person name="Beseler K.G."/>
            <person name="Brison A."/>
            <person name="Carone J.V."/>
            <person name="Caskin T.P."/>
            <person name="Diamond M."/>
            <person name="Durham M.E."/>
            <person name="Foxe J.M."/>
            <person name="Go M."/>
            <person name="Henderson B.A."/>
            <person name="Jones I.B."/>
            <person name="McGettigan J.A."/>
            <person name="Micheletti S.J."/>
            <person name="Nasrallah M.E."/>
            <person name="Ortiz D."/>
            <person name="Piller C.R."/>
            <person name="Privatt S.R."/>
            <person name="Schneider S.L."/>
            <person name="Sharp S."/>
            <person name="Smith T.C."/>
            <person name="Stanton J.D."/>
            <person name="Ullery H.E."/>
            <person name="Wilson R.J."/>
            <person name="Serrano M.G."/>
            <person name="Buck G."/>
            <person name="Lee V."/>
            <person name="Wang Y."/>
            <person name="Carvalho R."/>
            <person name="Voegtly L."/>
            <person name="Shi R."/>
            <person name="Duckworth R."/>
            <person name="Johnson A."/>
            <person name="Loviza R."/>
            <person name="Walstead R."/>
            <person name="Shah Z."/>
            <person name="Kiflezghi M."/>
            <person name="Wade K."/>
            <person name="Ball S.L."/>
            <person name="Bradley K.W."/>
            <person name="Asai D.J."/>
            <person name="Bowman C.A."/>
            <person name="Russell D.A."/>
            <person name="Pope W.H."/>
            <person name="Jacobs-Sera D."/>
            <person name="Hendrix R.W."/>
            <person name="Hatfull G.F."/>
        </authorList>
    </citation>
    <scope>NUCLEOTIDE SEQUENCE [LARGE SCALE GENOMIC DNA]</scope>
    <source>
        <strain evidence="2 3">DSM 27710</strain>
    </source>
</reference>
<dbReference type="InterPro" id="IPR009057">
    <property type="entry name" value="Homeodomain-like_sf"/>
</dbReference>
<dbReference type="PRINTS" id="PR01590">
    <property type="entry name" value="HTHFIS"/>
</dbReference>
<dbReference type="InterPro" id="IPR002197">
    <property type="entry name" value="HTH_Fis"/>
</dbReference>
<organism evidence="2 3">
    <name type="scientific">Vulgatibacter incomptus</name>
    <dbReference type="NCBI Taxonomy" id="1391653"/>
    <lineage>
        <taxon>Bacteria</taxon>
        <taxon>Pseudomonadati</taxon>
        <taxon>Myxococcota</taxon>
        <taxon>Myxococcia</taxon>
        <taxon>Myxococcales</taxon>
        <taxon>Cystobacterineae</taxon>
        <taxon>Vulgatibacteraceae</taxon>
        <taxon>Vulgatibacter</taxon>
    </lineage>
</organism>
<dbReference type="EMBL" id="CP012332">
    <property type="protein sequence ID" value="AKU91049.1"/>
    <property type="molecule type" value="Genomic_DNA"/>
</dbReference>
<accession>A0A0K1PD51</accession>
<name>A0A0K1PD51_9BACT</name>
<dbReference type="STRING" id="1391653.AKJ08_1436"/>
<protein>
    <submittedName>
        <fullName evidence="2">Two-component response regulator</fullName>
    </submittedName>
</protein>
<proteinExistence type="predicted"/>
<dbReference type="Gene3D" id="1.10.10.60">
    <property type="entry name" value="Homeodomain-like"/>
    <property type="match status" value="1"/>
</dbReference>
<dbReference type="Proteomes" id="UP000055590">
    <property type="component" value="Chromosome"/>
</dbReference>
<evidence type="ECO:0000313" key="3">
    <source>
        <dbReference type="Proteomes" id="UP000055590"/>
    </source>
</evidence>
<dbReference type="KEGG" id="vin:AKJ08_1436"/>
<dbReference type="AlphaFoldDB" id="A0A0K1PD51"/>
<keyword evidence="3" id="KW-1185">Reference proteome</keyword>
<feature type="domain" description="DNA binding HTH" evidence="1">
    <location>
        <begin position="36"/>
        <end position="72"/>
    </location>
</feature>
<dbReference type="GO" id="GO:0043565">
    <property type="term" value="F:sequence-specific DNA binding"/>
    <property type="evidence" value="ECO:0007669"/>
    <property type="project" value="InterPro"/>
</dbReference>
<evidence type="ECO:0000313" key="2">
    <source>
        <dbReference type="EMBL" id="AKU91049.1"/>
    </source>
</evidence>
<gene>
    <name evidence="2" type="ORF">AKJ08_1436</name>
</gene>
<sequence length="88" mass="9897">MLDELAVRGDNRVIEPQAEAPEEGLKTIARRAAMLAEAQAIEQMLKVTGWNKRKAAQRLHISYKALLYKIKECGIQDPRLAGAEKKPR</sequence>
<dbReference type="PATRIC" id="fig|1391653.3.peg.1508"/>
<evidence type="ECO:0000259" key="1">
    <source>
        <dbReference type="Pfam" id="PF02954"/>
    </source>
</evidence>
<dbReference type="SUPFAM" id="SSF46689">
    <property type="entry name" value="Homeodomain-like"/>
    <property type="match status" value="1"/>
</dbReference>
<dbReference type="Pfam" id="PF02954">
    <property type="entry name" value="HTH_8"/>
    <property type="match status" value="1"/>
</dbReference>